<gene>
    <name evidence="1" type="ORF">S01H1_82746</name>
</gene>
<feature type="non-terminal residue" evidence="1">
    <location>
        <position position="1"/>
    </location>
</feature>
<reference evidence="1" key="1">
    <citation type="journal article" date="2014" name="Front. Microbiol.">
        <title>High frequency of phylogenetically diverse reductive dehalogenase-homologous genes in deep subseafloor sedimentary metagenomes.</title>
        <authorList>
            <person name="Kawai M."/>
            <person name="Futagami T."/>
            <person name="Toyoda A."/>
            <person name="Takaki Y."/>
            <person name="Nishi S."/>
            <person name="Hori S."/>
            <person name="Arai W."/>
            <person name="Tsubouchi T."/>
            <person name="Morono Y."/>
            <person name="Uchiyama I."/>
            <person name="Ito T."/>
            <person name="Fujiyama A."/>
            <person name="Inagaki F."/>
            <person name="Takami H."/>
        </authorList>
    </citation>
    <scope>NUCLEOTIDE SEQUENCE</scope>
    <source>
        <strain evidence="1">Expedition CK06-06</strain>
    </source>
</reference>
<dbReference type="AlphaFoldDB" id="X0Y7L6"/>
<sequence length="68" mass="7434">LRMRKPLYVVAASRQGATERGLRRLVRLGAVALDPQRMPDSAALALLMADYRPPPCVGQIALFESLDA</sequence>
<comment type="caution">
    <text evidence="1">The sequence shown here is derived from an EMBL/GenBank/DDBJ whole genome shotgun (WGS) entry which is preliminary data.</text>
</comment>
<evidence type="ECO:0000313" key="1">
    <source>
        <dbReference type="EMBL" id="GAG51760.1"/>
    </source>
</evidence>
<protein>
    <submittedName>
        <fullName evidence="1">Uncharacterized protein</fullName>
    </submittedName>
</protein>
<proteinExistence type="predicted"/>
<dbReference type="EMBL" id="BARS01056128">
    <property type="protein sequence ID" value="GAG51760.1"/>
    <property type="molecule type" value="Genomic_DNA"/>
</dbReference>
<name>X0Y7L6_9ZZZZ</name>
<accession>X0Y7L6</accession>
<organism evidence="1">
    <name type="scientific">marine sediment metagenome</name>
    <dbReference type="NCBI Taxonomy" id="412755"/>
    <lineage>
        <taxon>unclassified sequences</taxon>
        <taxon>metagenomes</taxon>
        <taxon>ecological metagenomes</taxon>
    </lineage>
</organism>